<sequence length="177" mass="20843">MVVWFKHLPEVKRDLSQWTPFIQQAWYRTHYMKFVYGLQLMLFAIPFLFETSFSHFEIQYLILLWIAVFIIHESIHILVVKKDGDISLTFSGIFFWLTTNAVLSKRKYWVFMSLPFIVLTVIPGVASFYVSGDIKAVFLFICWINAVISGSDIYNSILILMKPKKAVFCNGYYQINR</sequence>
<accession>A0A0M0LA64</accession>
<dbReference type="AlphaFoldDB" id="A0A0M0LA64"/>
<evidence type="ECO:0008006" key="3">
    <source>
        <dbReference type="Google" id="ProtNLM"/>
    </source>
</evidence>
<keyword evidence="2" id="KW-1185">Reference proteome</keyword>
<dbReference type="Pfam" id="PF11667">
    <property type="entry name" value="DUF3267"/>
    <property type="match status" value="1"/>
</dbReference>
<dbReference type="Proteomes" id="UP000037558">
    <property type="component" value="Unassembled WGS sequence"/>
</dbReference>
<comment type="caution">
    <text evidence="1">The sequence shown here is derived from an EMBL/GenBank/DDBJ whole genome shotgun (WGS) entry which is preliminary data.</text>
</comment>
<dbReference type="PATRIC" id="fig|284581.3.peg.4524"/>
<protein>
    <recommendedName>
        <fullName evidence="3">DUF3267 domain-containing protein</fullName>
    </recommendedName>
</protein>
<proteinExistence type="predicted"/>
<dbReference type="OrthoDB" id="2864624at2"/>
<evidence type="ECO:0000313" key="1">
    <source>
        <dbReference type="EMBL" id="KOO47528.1"/>
    </source>
</evidence>
<dbReference type="InterPro" id="IPR021683">
    <property type="entry name" value="DUF3267"/>
</dbReference>
<reference evidence="2" key="1">
    <citation type="submission" date="2015-08" db="EMBL/GenBank/DDBJ databases">
        <title>Fjat-14210 dsm16467.</title>
        <authorList>
            <person name="Liu B."/>
            <person name="Wang J."/>
            <person name="Zhu Y."/>
            <person name="Liu G."/>
            <person name="Chen Q."/>
            <person name="Chen Z."/>
            <person name="Lan J."/>
            <person name="Che J."/>
            <person name="Ge C."/>
            <person name="Shi H."/>
            <person name="Pan Z."/>
            <person name="Liu X."/>
        </authorList>
    </citation>
    <scope>NUCLEOTIDE SEQUENCE [LARGE SCALE GENOMIC DNA]</scope>
    <source>
        <strain evidence="2">DSM 16467</strain>
    </source>
</reference>
<gene>
    <name evidence="1" type="ORF">AMD01_05660</name>
</gene>
<organism evidence="1 2">
    <name type="scientific">Priestia koreensis</name>
    <dbReference type="NCBI Taxonomy" id="284581"/>
    <lineage>
        <taxon>Bacteria</taxon>
        <taxon>Bacillati</taxon>
        <taxon>Bacillota</taxon>
        <taxon>Bacilli</taxon>
        <taxon>Bacillales</taxon>
        <taxon>Bacillaceae</taxon>
        <taxon>Priestia</taxon>
    </lineage>
</organism>
<evidence type="ECO:0000313" key="2">
    <source>
        <dbReference type="Proteomes" id="UP000037558"/>
    </source>
</evidence>
<dbReference type="EMBL" id="LILC01000007">
    <property type="protein sequence ID" value="KOO47528.1"/>
    <property type="molecule type" value="Genomic_DNA"/>
</dbReference>
<dbReference type="RefSeq" id="WP_053400434.1">
    <property type="nucleotide sequence ID" value="NZ_LILC01000007.1"/>
</dbReference>
<name>A0A0M0LA64_9BACI</name>